<feature type="compositionally biased region" description="Basic and acidic residues" evidence="2">
    <location>
        <begin position="359"/>
        <end position="368"/>
    </location>
</feature>
<name>A0ABD0S804_LOXSC</name>
<comment type="caution">
    <text evidence="3">The sequence shown here is derived from an EMBL/GenBank/DDBJ whole genome shotgun (WGS) entry which is preliminary data.</text>
</comment>
<dbReference type="AlphaFoldDB" id="A0ABD0S804"/>
<dbReference type="EMBL" id="JBEDNZ010000027">
    <property type="protein sequence ID" value="KAL0810002.1"/>
    <property type="molecule type" value="Genomic_DNA"/>
</dbReference>
<organism evidence="3 4">
    <name type="scientific">Loxostege sticticalis</name>
    <name type="common">Beet webworm moth</name>
    <dbReference type="NCBI Taxonomy" id="481309"/>
    <lineage>
        <taxon>Eukaryota</taxon>
        <taxon>Metazoa</taxon>
        <taxon>Ecdysozoa</taxon>
        <taxon>Arthropoda</taxon>
        <taxon>Hexapoda</taxon>
        <taxon>Insecta</taxon>
        <taxon>Pterygota</taxon>
        <taxon>Neoptera</taxon>
        <taxon>Endopterygota</taxon>
        <taxon>Lepidoptera</taxon>
        <taxon>Glossata</taxon>
        <taxon>Ditrysia</taxon>
        <taxon>Pyraloidea</taxon>
        <taxon>Crambidae</taxon>
        <taxon>Pyraustinae</taxon>
        <taxon>Loxostege</taxon>
    </lineage>
</organism>
<feature type="region of interest" description="Disordered" evidence="2">
    <location>
        <begin position="359"/>
        <end position="408"/>
    </location>
</feature>
<feature type="region of interest" description="Disordered" evidence="2">
    <location>
        <begin position="66"/>
        <end position="88"/>
    </location>
</feature>
<dbReference type="InterPro" id="IPR013083">
    <property type="entry name" value="Znf_RING/FYVE/PHD"/>
</dbReference>
<proteinExistence type="predicted"/>
<feature type="coiled-coil region" evidence="1">
    <location>
        <begin position="167"/>
        <end position="219"/>
    </location>
</feature>
<gene>
    <name evidence="3" type="ORF">ABMA28_010836</name>
</gene>
<dbReference type="Proteomes" id="UP001549921">
    <property type="component" value="Unassembled WGS sequence"/>
</dbReference>
<evidence type="ECO:0000313" key="4">
    <source>
        <dbReference type="Proteomes" id="UP001549921"/>
    </source>
</evidence>
<evidence type="ECO:0000256" key="2">
    <source>
        <dbReference type="SAM" id="MobiDB-lite"/>
    </source>
</evidence>
<evidence type="ECO:0000256" key="1">
    <source>
        <dbReference type="SAM" id="Coils"/>
    </source>
</evidence>
<evidence type="ECO:0008006" key="5">
    <source>
        <dbReference type="Google" id="ProtNLM"/>
    </source>
</evidence>
<dbReference type="CDD" id="cd15489">
    <property type="entry name" value="PHD_SF"/>
    <property type="match status" value="1"/>
</dbReference>
<accession>A0ABD0S804</accession>
<keyword evidence="1" id="KW-0175">Coiled coil</keyword>
<feature type="compositionally biased region" description="Basic and acidic residues" evidence="2">
    <location>
        <begin position="379"/>
        <end position="400"/>
    </location>
</feature>
<protein>
    <recommendedName>
        <fullName evidence="5">Zinc finger PHD-type domain-containing protein</fullName>
    </recommendedName>
</protein>
<dbReference type="Gene3D" id="3.30.40.10">
    <property type="entry name" value="Zinc/RING finger domain, C3HC4 (zinc finger)"/>
    <property type="match status" value="1"/>
</dbReference>
<sequence length="408" mass="47431">MSSCAGCQQTLPKREYLTCTKCNKSYDLDCANVPIQRFNNTMTPDHKRNWKCQECYCKMPKGGNSNTPLRPKDSDVALEQSPSSDNSNITFRVKNIPNRTMDISCSDILGDTAIEHKMERETINSGMITNLTLQNISEVIAQKLKENNQNIVLQIQTTIQAEISKAINELRNELNQETIIIKEKDKQRKIEIEKLNNKIEKLINENESLKNEMSELGKKITSTAPINDYYSECNSKKIVLHGLSELYRESESDLHNRIVTVFRDIMNIDLTGYIEDFYRIGRNKTMNRPLVIELISKRMTKYLVNNNYYFNKTGLLVTEFLDRAARMERKKIWEQMLMARKKGLYAVIRNNKLYVDGKPYTHESKVNETPKSPAPPQTRVERRKTDHSEETKYSKVKEYSFRNPRTTV</sequence>
<dbReference type="SUPFAM" id="SSF57903">
    <property type="entry name" value="FYVE/PHD zinc finger"/>
    <property type="match status" value="1"/>
</dbReference>
<reference evidence="3 4" key="1">
    <citation type="submission" date="2024-06" db="EMBL/GenBank/DDBJ databases">
        <title>A chromosome-level genome assembly of beet webworm, Loxostege sticticalis.</title>
        <authorList>
            <person name="Zhang Y."/>
        </authorList>
    </citation>
    <scope>NUCLEOTIDE SEQUENCE [LARGE SCALE GENOMIC DNA]</scope>
    <source>
        <strain evidence="3">AQ028</strain>
        <tissue evidence="3">Male pupae</tissue>
    </source>
</reference>
<evidence type="ECO:0000313" key="3">
    <source>
        <dbReference type="EMBL" id="KAL0810002.1"/>
    </source>
</evidence>
<dbReference type="InterPro" id="IPR011011">
    <property type="entry name" value="Znf_FYVE_PHD"/>
</dbReference>